<comment type="caution">
    <text evidence="1">The sequence shown here is derived from an EMBL/GenBank/DDBJ whole genome shotgun (WGS) entry which is preliminary data.</text>
</comment>
<proteinExistence type="predicted"/>
<dbReference type="EMBL" id="VSSQ01059319">
    <property type="protein sequence ID" value="MPN12896.1"/>
    <property type="molecule type" value="Genomic_DNA"/>
</dbReference>
<organism evidence="1">
    <name type="scientific">bioreactor metagenome</name>
    <dbReference type="NCBI Taxonomy" id="1076179"/>
    <lineage>
        <taxon>unclassified sequences</taxon>
        <taxon>metagenomes</taxon>
        <taxon>ecological metagenomes</taxon>
    </lineage>
</organism>
<name>A0A645FGZ0_9ZZZZ</name>
<gene>
    <name evidence="1" type="ORF">SDC9_160216</name>
</gene>
<accession>A0A645FGZ0</accession>
<protein>
    <submittedName>
        <fullName evidence="1">Uncharacterized protein</fullName>
    </submittedName>
</protein>
<evidence type="ECO:0000313" key="1">
    <source>
        <dbReference type="EMBL" id="MPN12896.1"/>
    </source>
</evidence>
<sequence>MDYFDGTHFVGDRACWSESNIYAESLSDALCKYIKNKGFNDIEPVIAFQDDNSKLTARFPGGGCDNEKSDIVVTISKRKKS</sequence>
<reference evidence="1" key="1">
    <citation type="submission" date="2019-08" db="EMBL/GenBank/DDBJ databases">
        <authorList>
            <person name="Kucharzyk K."/>
            <person name="Murdoch R.W."/>
            <person name="Higgins S."/>
            <person name="Loffler F."/>
        </authorList>
    </citation>
    <scope>NUCLEOTIDE SEQUENCE</scope>
</reference>
<dbReference type="AlphaFoldDB" id="A0A645FGZ0"/>